<evidence type="ECO:0000313" key="6">
    <source>
        <dbReference type="Proteomes" id="UP000566071"/>
    </source>
</evidence>
<dbReference type="Proteomes" id="UP000566071">
    <property type="component" value="Unassembled WGS sequence"/>
</dbReference>
<gene>
    <name evidence="5" type="ORF">HK413_01330</name>
</gene>
<dbReference type="PIRSF" id="PIRSF038984">
    <property type="entry name" value="FAD_binding_protein"/>
    <property type="match status" value="1"/>
</dbReference>
<sequence length="515" mass="56288">MTKEIEIVCLPGQQDDQEVLKRLSALALNISSQKITRVQLLKRSIDARGRRVVYRMQVRVYVDEVHYPETYTQQYPNVKDAKPVIIVGAGPAGLFAALQCIQMGMKPIVLERGKAVKDRRRDLANINKQGLVNPESNYCFGEGGAGTYSDGKLYTRSTKRGDVNAVLKIFVAHGATGDILVDARPHIGTNKLPQIITAIRETILNAGGEVIFDAKVTELLVQFDKIEGVKLSSGETLKSRAVILATGHSARDVFEMLRCQNILIEAKPFALGVRIEHPQEIIDRAQYHCEVRDEALPPSYYNLVEQVDGRGYSPSACAPGGIIAPCATEADEIVVNGWSPSKRNNPFANSGTVVQINMDDVKGDDADPFKMLNFQHSIEQLAFKAGGGKLVAPAQRMVDFVNGKLSIDLPENSYLPGTKSVELKEVLPDWINDRLRNALPMFGKKMKGYYTNEAILVGVESRTSSPIKIPRDRETYQHPQIAGLFPCGEGAGYAGGIISAAIDGINCAVAAAKII</sequence>
<dbReference type="Gene3D" id="3.50.50.60">
    <property type="entry name" value="FAD/NAD(P)-binding domain"/>
    <property type="match status" value="2"/>
</dbReference>
<keyword evidence="6" id="KW-1185">Reference proteome</keyword>
<feature type="domain" description="FAD-dependent oxidoreductase 2 FAD-binding" evidence="3">
    <location>
        <begin position="84"/>
        <end position="115"/>
    </location>
</feature>
<dbReference type="InterPro" id="IPR028348">
    <property type="entry name" value="FAD-binding_protein"/>
</dbReference>
<dbReference type="Gene3D" id="3.30.70.2700">
    <property type="match status" value="1"/>
</dbReference>
<keyword evidence="2" id="KW-0560">Oxidoreductase</keyword>
<feature type="domain" description="FAD-dependent protein C-terminal" evidence="4">
    <location>
        <begin position="268"/>
        <end position="463"/>
    </location>
</feature>
<keyword evidence="1" id="KW-0285">Flavoprotein</keyword>
<dbReference type="Pfam" id="PF21688">
    <property type="entry name" value="FAD-depend_C"/>
    <property type="match status" value="1"/>
</dbReference>
<dbReference type="EMBL" id="JABFCR010000004">
    <property type="protein sequence ID" value="NNU33153.1"/>
    <property type="molecule type" value="Genomic_DNA"/>
</dbReference>
<organism evidence="5 6">
    <name type="scientific">Mucilaginibacter humi</name>
    <dbReference type="NCBI Taxonomy" id="2732510"/>
    <lineage>
        <taxon>Bacteria</taxon>
        <taxon>Pseudomonadati</taxon>
        <taxon>Bacteroidota</taxon>
        <taxon>Sphingobacteriia</taxon>
        <taxon>Sphingobacteriales</taxon>
        <taxon>Sphingobacteriaceae</taxon>
        <taxon>Mucilaginibacter</taxon>
    </lineage>
</organism>
<dbReference type="PRINTS" id="PR00411">
    <property type="entry name" value="PNDRDTASEI"/>
</dbReference>
<dbReference type="InterPro" id="IPR003953">
    <property type="entry name" value="FAD-dep_OxRdtase_2_FAD-bd"/>
</dbReference>
<evidence type="ECO:0000256" key="2">
    <source>
        <dbReference type="ARBA" id="ARBA00023002"/>
    </source>
</evidence>
<comment type="caution">
    <text evidence="5">The sequence shown here is derived from an EMBL/GenBank/DDBJ whole genome shotgun (WGS) entry which is preliminary data.</text>
</comment>
<dbReference type="InterPro" id="IPR049516">
    <property type="entry name" value="FAD-depend_C"/>
</dbReference>
<dbReference type="PRINTS" id="PR00368">
    <property type="entry name" value="FADPNR"/>
</dbReference>
<evidence type="ECO:0000259" key="3">
    <source>
        <dbReference type="Pfam" id="PF00890"/>
    </source>
</evidence>
<protein>
    <submittedName>
        <fullName evidence="5">FAD-binding protein</fullName>
    </submittedName>
</protein>
<dbReference type="Pfam" id="PF00890">
    <property type="entry name" value="FAD_binding_2"/>
    <property type="match status" value="1"/>
</dbReference>
<name>A0ABX1W0N3_9SPHI</name>
<dbReference type="PANTHER" id="PTHR42842">
    <property type="entry name" value="FAD/NAD(P)-BINDING OXIDOREDUCTASE"/>
    <property type="match status" value="1"/>
</dbReference>
<evidence type="ECO:0000256" key="1">
    <source>
        <dbReference type="ARBA" id="ARBA00022630"/>
    </source>
</evidence>
<dbReference type="RefSeq" id="WP_175268856.1">
    <property type="nucleotide sequence ID" value="NZ_JABFCR010000004.1"/>
</dbReference>
<accession>A0ABX1W0N3</accession>
<dbReference type="PANTHER" id="PTHR42842:SF3">
    <property type="entry name" value="FAD_NAD(P)-BINDING OXIDOREDUCTASE FAMILY PROTEIN"/>
    <property type="match status" value="1"/>
</dbReference>
<evidence type="ECO:0000259" key="4">
    <source>
        <dbReference type="Pfam" id="PF21688"/>
    </source>
</evidence>
<evidence type="ECO:0000313" key="5">
    <source>
        <dbReference type="EMBL" id="NNU33153.1"/>
    </source>
</evidence>
<dbReference type="InterPro" id="IPR036188">
    <property type="entry name" value="FAD/NAD-bd_sf"/>
</dbReference>
<proteinExistence type="predicted"/>
<reference evidence="5 6" key="1">
    <citation type="submission" date="2020-05" db="EMBL/GenBank/DDBJ databases">
        <authorList>
            <person name="Khan S.A."/>
            <person name="Jeon C.O."/>
            <person name="Chun B.H."/>
        </authorList>
    </citation>
    <scope>NUCLEOTIDE SEQUENCE [LARGE SCALE GENOMIC DNA]</scope>
    <source>
        <strain evidence="5 6">S1162</strain>
    </source>
</reference>
<dbReference type="SUPFAM" id="SSF51905">
    <property type="entry name" value="FAD/NAD(P)-binding domain"/>
    <property type="match status" value="1"/>
</dbReference>